<dbReference type="PRINTS" id="PR00081">
    <property type="entry name" value="GDHRDH"/>
</dbReference>
<dbReference type="SUPFAM" id="SSF51735">
    <property type="entry name" value="NAD(P)-binding Rossmann-fold domains"/>
    <property type="match status" value="1"/>
</dbReference>
<dbReference type="Pfam" id="PF00106">
    <property type="entry name" value="adh_short"/>
    <property type="match status" value="1"/>
</dbReference>
<evidence type="ECO:0000313" key="3">
    <source>
        <dbReference type="EMBL" id="GAA0614092.1"/>
    </source>
</evidence>
<keyword evidence="4" id="KW-1185">Reference proteome</keyword>
<dbReference type="InterPro" id="IPR036291">
    <property type="entry name" value="NAD(P)-bd_dom_sf"/>
</dbReference>
<dbReference type="EMBL" id="BAAACA010000035">
    <property type="protein sequence ID" value="GAA0614092.1"/>
    <property type="molecule type" value="Genomic_DNA"/>
</dbReference>
<dbReference type="PANTHER" id="PTHR42879">
    <property type="entry name" value="3-OXOACYL-(ACYL-CARRIER-PROTEIN) REDUCTASE"/>
    <property type="match status" value="1"/>
</dbReference>
<name>A0ABP3RP71_9ACTN</name>
<proteinExistence type="inferred from homology"/>
<comment type="caution">
    <text evidence="3">The sequence shown here is derived from an EMBL/GenBank/DDBJ whole genome shotgun (WGS) entry which is preliminary data.</text>
</comment>
<dbReference type="PANTHER" id="PTHR42879:SF2">
    <property type="entry name" value="3-OXOACYL-[ACYL-CARRIER-PROTEIN] REDUCTASE FABG"/>
    <property type="match status" value="1"/>
</dbReference>
<dbReference type="InterPro" id="IPR020904">
    <property type="entry name" value="Sc_DH/Rdtase_CS"/>
</dbReference>
<dbReference type="InterPro" id="IPR050259">
    <property type="entry name" value="SDR"/>
</dbReference>
<accession>A0ABP3RP71</accession>
<evidence type="ECO:0000256" key="1">
    <source>
        <dbReference type="ARBA" id="ARBA00006484"/>
    </source>
</evidence>
<dbReference type="InterPro" id="IPR002347">
    <property type="entry name" value="SDR_fam"/>
</dbReference>
<dbReference type="PROSITE" id="PS00061">
    <property type="entry name" value="ADH_SHORT"/>
    <property type="match status" value="1"/>
</dbReference>
<dbReference type="RefSeq" id="WP_344076856.1">
    <property type="nucleotide sequence ID" value="NZ_BAAACA010000035.1"/>
</dbReference>
<dbReference type="Proteomes" id="UP001500668">
    <property type="component" value="Unassembled WGS sequence"/>
</dbReference>
<evidence type="ECO:0000313" key="4">
    <source>
        <dbReference type="Proteomes" id="UP001500668"/>
    </source>
</evidence>
<organism evidence="3 4">
    <name type="scientific">Streptomyces crystallinus</name>
    <dbReference type="NCBI Taxonomy" id="68191"/>
    <lineage>
        <taxon>Bacteria</taxon>
        <taxon>Bacillati</taxon>
        <taxon>Actinomycetota</taxon>
        <taxon>Actinomycetes</taxon>
        <taxon>Kitasatosporales</taxon>
        <taxon>Streptomycetaceae</taxon>
        <taxon>Streptomyces</taxon>
    </lineage>
</organism>
<comment type="similarity">
    <text evidence="1 2">Belongs to the short-chain dehydrogenases/reductases (SDR) family.</text>
</comment>
<dbReference type="NCBIfam" id="NF009384">
    <property type="entry name" value="PRK12743.1"/>
    <property type="match status" value="1"/>
</dbReference>
<sequence length="261" mass="26284">MSRPIAVVTGASSGIGAETALALGALGHDLVLGYGRNATAAKELAERITEESGARVELVALDLADPDLARRQLDAVLDAVGGIDVLVNNAGINRRAAVTEEDAENWDRVFAVNLTSPFRLAQSAAARMIAQGRGGRIVNVTSVHEHVPIVGGSTYCAAKAALGMLTKVMALELAPHGITVNAVAPGETATPMNNVPAGQDAATIARPAIPAGRPGRPQEVASLIAYLAGAGAAYTTGTSIVSDGGLTLTAAVANAALAGQV</sequence>
<dbReference type="Gene3D" id="3.40.50.720">
    <property type="entry name" value="NAD(P)-binding Rossmann-like Domain"/>
    <property type="match status" value="1"/>
</dbReference>
<dbReference type="CDD" id="cd05233">
    <property type="entry name" value="SDR_c"/>
    <property type="match status" value="1"/>
</dbReference>
<dbReference type="PRINTS" id="PR00080">
    <property type="entry name" value="SDRFAMILY"/>
</dbReference>
<protein>
    <submittedName>
        <fullName evidence="3">SDR family oxidoreductase</fullName>
    </submittedName>
</protein>
<gene>
    <name evidence="3" type="ORF">GCM10010394_50120</name>
</gene>
<evidence type="ECO:0000256" key="2">
    <source>
        <dbReference type="RuleBase" id="RU000363"/>
    </source>
</evidence>
<reference evidence="4" key="1">
    <citation type="journal article" date="2019" name="Int. J. Syst. Evol. Microbiol.">
        <title>The Global Catalogue of Microorganisms (GCM) 10K type strain sequencing project: providing services to taxonomists for standard genome sequencing and annotation.</title>
        <authorList>
            <consortium name="The Broad Institute Genomics Platform"/>
            <consortium name="The Broad Institute Genome Sequencing Center for Infectious Disease"/>
            <person name="Wu L."/>
            <person name="Ma J."/>
        </authorList>
    </citation>
    <scope>NUCLEOTIDE SEQUENCE [LARGE SCALE GENOMIC DNA]</scope>
    <source>
        <strain evidence="4">JCM 5067</strain>
    </source>
</reference>